<name>A0A6I4VN55_9BACL</name>
<proteinExistence type="predicted"/>
<reference evidence="2 3" key="1">
    <citation type="submission" date="2019-12" db="EMBL/GenBank/DDBJ databases">
        <title>Whole-genome analyses of novel actinobacteria.</title>
        <authorList>
            <person name="Sahin N."/>
            <person name="Saygin H."/>
        </authorList>
    </citation>
    <scope>NUCLEOTIDE SEQUENCE [LARGE SCALE GENOMIC DNA]</scope>
    <source>
        <strain evidence="2 3">KC615</strain>
    </source>
</reference>
<organism evidence="2 3">
    <name type="scientific">Shimazuella alba</name>
    <dbReference type="NCBI Taxonomy" id="2690964"/>
    <lineage>
        <taxon>Bacteria</taxon>
        <taxon>Bacillati</taxon>
        <taxon>Bacillota</taxon>
        <taxon>Bacilli</taxon>
        <taxon>Bacillales</taxon>
        <taxon>Thermoactinomycetaceae</taxon>
        <taxon>Shimazuella</taxon>
    </lineage>
</organism>
<accession>A0A6I4VN55</accession>
<evidence type="ECO:0000256" key="1">
    <source>
        <dbReference type="ARBA" id="ARBA00023002"/>
    </source>
</evidence>
<dbReference type="SUPFAM" id="SSF51735">
    <property type="entry name" value="NAD(P)-binding Rossmann-fold domains"/>
    <property type="match status" value="1"/>
</dbReference>
<dbReference type="Gene3D" id="3.40.50.720">
    <property type="entry name" value="NAD(P)-binding Rossmann-like Domain"/>
    <property type="match status" value="1"/>
</dbReference>
<sequence>MEFQDKVVMITGAAGVLGTALSKRFQKEGALLVLIDKDKEKLDQLAKQLPNGSDSIFIPADCRDDEQVKLYVDKTVDLLGTIDVLINCVGIYGPITQASDISSHYMMDVYETNVVTSFLNYKYAVPVMQKRRSGCILFVSAVFGLRGLPFFSAYSTVSHALLGFMKSAALDCVTSGVRVNAVVPAPMKSTMMEEVEEILYPDNPIRGREQILGLLPMGRYLEADEVTESVLFLASDRARYITGTSHIIDGGMTAK</sequence>
<keyword evidence="1" id="KW-0560">Oxidoreductase</keyword>
<dbReference type="RefSeq" id="WP_160800277.1">
    <property type="nucleotide sequence ID" value="NZ_WUUL01000002.1"/>
</dbReference>
<dbReference type="PRINTS" id="PR00080">
    <property type="entry name" value="SDRFAMILY"/>
</dbReference>
<evidence type="ECO:0000313" key="2">
    <source>
        <dbReference type="EMBL" id="MXQ52937.1"/>
    </source>
</evidence>
<gene>
    <name evidence="2" type="ORF">GSM42_04145</name>
</gene>
<dbReference type="Proteomes" id="UP000430692">
    <property type="component" value="Unassembled WGS sequence"/>
</dbReference>
<dbReference type="PRINTS" id="PR00081">
    <property type="entry name" value="GDHRDH"/>
</dbReference>
<dbReference type="PANTHER" id="PTHR42820">
    <property type="entry name" value="SHORT-CHAIN DEHYDROGENASE REDUCTASE"/>
    <property type="match status" value="1"/>
</dbReference>
<dbReference type="PANTHER" id="PTHR42820:SF1">
    <property type="entry name" value="SHORT-CHAIN DEHYDROGENASE_REDUCTASE FAMILY PROTEIN"/>
    <property type="match status" value="1"/>
</dbReference>
<dbReference type="EMBL" id="WUUL01000002">
    <property type="protein sequence ID" value="MXQ52937.1"/>
    <property type="molecule type" value="Genomic_DNA"/>
</dbReference>
<comment type="caution">
    <text evidence="2">The sequence shown here is derived from an EMBL/GenBank/DDBJ whole genome shotgun (WGS) entry which is preliminary data.</text>
</comment>
<dbReference type="CDD" id="cd05233">
    <property type="entry name" value="SDR_c"/>
    <property type="match status" value="1"/>
</dbReference>
<dbReference type="InterPro" id="IPR002347">
    <property type="entry name" value="SDR_fam"/>
</dbReference>
<dbReference type="FunFam" id="3.40.50.720:FF:000084">
    <property type="entry name" value="Short-chain dehydrogenase reductase"/>
    <property type="match status" value="1"/>
</dbReference>
<dbReference type="GO" id="GO:0008206">
    <property type="term" value="P:bile acid metabolic process"/>
    <property type="evidence" value="ECO:0007669"/>
    <property type="project" value="UniProtKB-ARBA"/>
</dbReference>
<keyword evidence="3" id="KW-1185">Reference proteome</keyword>
<dbReference type="InterPro" id="IPR036291">
    <property type="entry name" value="NAD(P)-bd_dom_sf"/>
</dbReference>
<dbReference type="GO" id="GO:0016491">
    <property type="term" value="F:oxidoreductase activity"/>
    <property type="evidence" value="ECO:0007669"/>
    <property type="project" value="UniProtKB-KW"/>
</dbReference>
<dbReference type="AlphaFoldDB" id="A0A6I4VN55"/>
<evidence type="ECO:0000313" key="3">
    <source>
        <dbReference type="Proteomes" id="UP000430692"/>
    </source>
</evidence>
<protein>
    <submittedName>
        <fullName evidence="2">SDR family oxidoreductase</fullName>
    </submittedName>
</protein>
<dbReference type="Pfam" id="PF13561">
    <property type="entry name" value="adh_short_C2"/>
    <property type="match status" value="1"/>
</dbReference>